<dbReference type="KEGG" id="fpq:IB65_10625"/>
<feature type="compositionally biased region" description="Basic and acidic residues" evidence="1">
    <location>
        <begin position="171"/>
        <end position="180"/>
    </location>
</feature>
<dbReference type="Proteomes" id="UP000596329">
    <property type="component" value="Chromosome"/>
</dbReference>
<dbReference type="AlphaFoldDB" id="A0A075S6F0"/>
<reference evidence="2 3" key="1">
    <citation type="submission" date="2020-07" db="EMBL/GenBank/DDBJ databases">
        <title>Genomic characterization of Flavobacterium psychrophilum strains.</title>
        <authorList>
            <person name="Castillo D."/>
            <person name="Jorgensen J."/>
            <person name="Middelboe M."/>
        </authorList>
    </citation>
    <scope>NUCLEOTIDE SEQUENCE [LARGE SCALE GENOMIC DNA]</scope>
    <source>
        <strain evidence="2 3">FPS-R7</strain>
    </source>
</reference>
<dbReference type="KEGG" id="fpv:IA03_10405"/>
<accession>A0A075S6F0</accession>
<feature type="region of interest" description="Disordered" evidence="1">
    <location>
        <begin position="161"/>
        <end position="185"/>
    </location>
</feature>
<gene>
    <name evidence="2" type="ORF">H0H26_05000</name>
</gene>
<sequence>MKNKLVLIILLILPVLIYLIFATATHNSLFLPTISRNNKELPKWKSLDGKPVSLINKITVLGFLGNDIYKNEENLFNLNQKIYGKYEGFHDFQLVMIAQEGSEKQVEDLLEKLTRFSEDLSGWKFVFAKPQEIQSYFDSFKLHDRLNKNFSSTKVIIIDKDKNHRGRKGKNKEGKNEYKESYNTNSAADLHNEMSDDIKIMLREYRLALKRNNKRKDFRLHENK</sequence>
<dbReference type="GeneID" id="66551706"/>
<evidence type="ECO:0000256" key="1">
    <source>
        <dbReference type="SAM" id="MobiDB-lite"/>
    </source>
</evidence>
<dbReference type="KEGG" id="fpc:FPSM_00678"/>
<dbReference type="EMBL" id="CP059075">
    <property type="protein sequence ID" value="QRE04948.1"/>
    <property type="molecule type" value="Genomic_DNA"/>
</dbReference>
<organism evidence="2 3">
    <name type="scientific">Flavobacterium psychrophilum</name>
    <dbReference type="NCBI Taxonomy" id="96345"/>
    <lineage>
        <taxon>Bacteria</taxon>
        <taxon>Pseudomonadati</taxon>
        <taxon>Bacteroidota</taxon>
        <taxon>Flavobacteriia</taxon>
        <taxon>Flavobacteriales</taxon>
        <taxon>Flavobacteriaceae</taxon>
        <taxon>Flavobacterium</taxon>
    </lineage>
</organism>
<dbReference type="KEGG" id="fpk:IA06_10345"/>
<proteinExistence type="predicted"/>
<name>A0A075S6F0_FLAPS</name>
<dbReference type="RefSeq" id="WP_034100217.1">
    <property type="nucleotide sequence ID" value="NZ_CP007627.1"/>
</dbReference>
<protein>
    <submittedName>
        <fullName evidence="2">Uncharacterized protein</fullName>
    </submittedName>
</protein>
<dbReference type="KEGG" id="fpw:IA04_10340"/>
<evidence type="ECO:0000313" key="3">
    <source>
        <dbReference type="Proteomes" id="UP000596329"/>
    </source>
</evidence>
<evidence type="ECO:0000313" key="2">
    <source>
        <dbReference type="EMBL" id="QRE04948.1"/>
    </source>
</evidence>